<organism evidence="13 14">
    <name type="scientific">Blepharisma stoltei</name>
    <dbReference type="NCBI Taxonomy" id="1481888"/>
    <lineage>
        <taxon>Eukaryota</taxon>
        <taxon>Sar</taxon>
        <taxon>Alveolata</taxon>
        <taxon>Ciliophora</taxon>
        <taxon>Postciliodesmatophora</taxon>
        <taxon>Heterotrichea</taxon>
        <taxon>Heterotrichida</taxon>
        <taxon>Blepharismidae</taxon>
        <taxon>Blepharisma</taxon>
    </lineage>
</organism>
<comment type="catalytic activity">
    <reaction evidence="8">
        <text>L-seryl-[protein] + ATP = O-phospho-L-seryl-[protein] + ADP + H(+)</text>
        <dbReference type="Rhea" id="RHEA:17989"/>
        <dbReference type="Rhea" id="RHEA-COMP:9863"/>
        <dbReference type="Rhea" id="RHEA-COMP:11604"/>
        <dbReference type="ChEBI" id="CHEBI:15378"/>
        <dbReference type="ChEBI" id="CHEBI:29999"/>
        <dbReference type="ChEBI" id="CHEBI:30616"/>
        <dbReference type="ChEBI" id="CHEBI:83421"/>
        <dbReference type="ChEBI" id="CHEBI:456216"/>
        <dbReference type="EC" id="2.7.11.1"/>
    </reaction>
</comment>
<dbReference type="CDD" id="cd08215">
    <property type="entry name" value="STKc_Nek"/>
    <property type="match status" value="1"/>
</dbReference>
<evidence type="ECO:0000256" key="6">
    <source>
        <dbReference type="ARBA" id="ARBA00022840"/>
    </source>
</evidence>
<evidence type="ECO:0000259" key="12">
    <source>
        <dbReference type="PROSITE" id="PS50011"/>
    </source>
</evidence>
<reference evidence="13" key="1">
    <citation type="submission" date="2021-09" db="EMBL/GenBank/DDBJ databases">
        <authorList>
            <consortium name="AG Swart"/>
            <person name="Singh M."/>
            <person name="Singh A."/>
            <person name="Seah K."/>
            <person name="Emmerich C."/>
        </authorList>
    </citation>
    <scope>NUCLEOTIDE SEQUENCE</scope>
    <source>
        <strain evidence="13">ATCC30299</strain>
    </source>
</reference>
<dbReference type="InterPro" id="IPR017441">
    <property type="entry name" value="Protein_kinase_ATP_BS"/>
</dbReference>
<gene>
    <name evidence="13" type="ORF">BSTOLATCC_MIC7679</name>
</gene>
<dbReference type="PROSITE" id="PS00108">
    <property type="entry name" value="PROTEIN_KINASE_ST"/>
    <property type="match status" value="1"/>
</dbReference>
<evidence type="ECO:0000256" key="9">
    <source>
        <dbReference type="PROSITE-ProRule" id="PRU10141"/>
    </source>
</evidence>
<comment type="caution">
    <text evidence="13">The sequence shown here is derived from an EMBL/GenBank/DDBJ whole genome shotgun (WGS) entry which is preliminary data.</text>
</comment>
<evidence type="ECO:0000256" key="4">
    <source>
        <dbReference type="ARBA" id="ARBA00022741"/>
    </source>
</evidence>
<dbReference type="PANTHER" id="PTHR44899">
    <property type="entry name" value="CAMK FAMILY PROTEIN KINASE"/>
    <property type="match status" value="1"/>
</dbReference>
<keyword evidence="5" id="KW-0418">Kinase</keyword>
<evidence type="ECO:0000256" key="5">
    <source>
        <dbReference type="ARBA" id="ARBA00022777"/>
    </source>
</evidence>
<evidence type="ECO:0000256" key="3">
    <source>
        <dbReference type="ARBA" id="ARBA00022679"/>
    </source>
</evidence>
<dbReference type="PROSITE" id="PS00107">
    <property type="entry name" value="PROTEIN_KINASE_ATP"/>
    <property type="match status" value="1"/>
</dbReference>
<evidence type="ECO:0000256" key="7">
    <source>
        <dbReference type="ARBA" id="ARBA00047899"/>
    </source>
</evidence>
<dbReference type="InterPro" id="IPR000719">
    <property type="entry name" value="Prot_kinase_dom"/>
</dbReference>
<dbReference type="InterPro" id="IPR051131">
    <property type="entry name" value="NEK_Ser/Thr_kinase_NIMA"/>
</dbReference>
<dbReference type="Pfam" id="PF00069">
    <property type="entry name" value="Pkinase"/>
    <property type="match status" value="1"/>
</dbReference>
<sequence>MDRYRKLRNLGRGRYGEVWLVEREDGALVAMKKVPLETEQPNCKEVNVLEQLDHPYVIQYHESFIDDSYLCIIMDYAEGGDLAARIRSVKDQNSSFNETQIWKWVGQLAEALNHIHNNKVIHRDLKSHNIFLTKDGGVQVGDFGISKILNFSDELAVTSVGTPYYLAPEICKGEPYDNKADIWSLGCIIYELCTLKRPFEGENLIAVVNGILNTEPTPIPEKYSENLKNLISSMLNKSKDLRPSASAILAMPNFNFTEERKELSINMRKVKKGYQKEISINIPTPTHIPHKSNPIHPTSAPSSHKPETPIDSANVQTATHSQCAKKSPPSKNDGSATSRSSQRCFTFSESILKQCPSSPIRPMLMGDFLRSKLGDDIFVRVRRVLMNTKDPAKLISEEPWIISDICGEENLSIIDVGIAFDAFNLDNQVPYPPTSTSKRVNVRTFSNLSRKASQ</sequence>
<dbReference type="SUPFAM" id="SSF56112">
    <property type="entry name" value="Protein kinase-like (PK-like)"/>
    <property type="match status" value="1"/>
</dbReference>
<keyword evidence="3" id="KW-0808">Transferase</keyword>
<dbReference type="Gene3D" id="3.30.200.20">
    <property type="entry name" value="Phosphorylase Kinase, domain 1"/>
    <property type="match status" value="1"/>
</dbReference>
<evidence type="ECO:0000313" key="13">
    <source>
        <dbReference type="EMBL" id="CAG9312887.1"/>
    </source>
</evidence>
<dbReference type="PROSITE" id="PS50011">
    <property type="entry name" value="PROTEIN_KINASE_DOM"/>
    <property type="match status" value="1"/>
</dbReference>
<feature type="compositionally biased region" description="Polar residues" evidence="11">
    <location>
        <begin position="311"/>
        <end position="339"/>
    </location>
</feature>
<dbReference type="PANTHER" id="PTHR44899:SF3">
    <property type="entry name" value="SERINE_THREONINE-PROTEIN KINASE NEK1"/>
    <property type="match status" value="1"/>
</dbReference>
<dbReference type="Gene3D" id="1.10.510.10">
    <property type="entry name" value="Transferase(Phosphotransferase) domain 1"/>
    <property type="match status" value="1"/>
</dbReference>
<keyword evidence="2 10" id="KW-0723">Serine/threonine-protein kinase</keyword>
<accession>A0AAU9IFK9</accession>
<evidence type="ECO:0000256" key="8">
    <source>
        <dbReference type="ARBA" id="ARBA00048679"/>
    </source>
</evidence>
<feature type="binding site" evidence="9">
    <location>
        <position position="32"/>
    </location>
    <ligand>
        <name>ATP</name>
        <dbReference type="ChEBI" id="CHEBI:30616"/>
    </ligand>
</feature>
<comment type="catalytic activity">
    <reaction evidence="7">
        <text>L-threonyl-[protein] + ATP = O-phospho-L-threonyl-[protein] + ADP + H(+)</text>
        <dbReference type="Rhea" id="RHEA:46608"/>
        <dbReference type="Rhea" id="RHEA-COMP:11060"/>
        <dbReference type="Rhea" id="RHEA-COMP:11605"/>
        <dbReference type="ChEBI" id="CHEBI:15378"/>
        <dbReference type="ChEBI" id="CHEBI:30013"/>
        <dbReference type="ChEBI" id="CHEBI:30616"/>
        <dbReference type="ChEBI" id="CHEBI:61977"/>
        <dbReference type="ChEBI" id="CHEBI:456216"/>
        <dbReference type="EC" id="2.7.11.1"/>
    </reaction>
</comment>
<dbReference type="GO" id="GO:0004674">
    <property type="term" value="F:protein serine/threonine kinase activity"/>
    <property type="evidence" value="ECO:0007669"/>
    <property type="project" value="UniProtKB-KW"/>
</dbReference>
<keyword evidence="14" id="KW-1185">Reference proteome</keyword>
<dbReference type="InterPro" id="IPR008271">
    <property type="entry name" value="Ser/Thr_kinase_AS"/>
</dbReference>
<dbReference type="AlphaFoldDB" id="A0AAU9IFK9"/>
<proteinExistence type="inferred from homology"/>
<evidence type="ECO:0000313" key="14">
    <source>
        <dbReference type="Proteomes" id="UP001162131"/>
    </source>
</evidence>
<dbReference type="Proteomes" id="UP001162131">
    <property type="component" value="Unassembled WGS sequence"/>
</dbReference>
<evidence type="ECO:0000256" key="2">
    <source>
        <dbReference type="ARBA" id="ARBA00022527"/>
    </source>
</evidence>
<comment type="similarity">
    <text evidence="10">Belongs to the protein kinase superfamily.</text>
</comment>
<dbReference type="EC" id="2.7.11.1" evidence="1"/>
<dbReference type="InterPro" id="IPR011009">
    <property type="entry name" value="Kinase-like_dom_sf"/>
</dbReference>
<feature type="region of interest" description="Disordered" evidence="11">
    <location>
        <begin position="282"/>
        <end position="339"/>
    </location>
</feature>
<feature type="domain" description="Protein kinase" evidence="12">
    <location>
        <begin position="4"/>
        <end position="254"/>
    </location>
</feature>
<protein>
    <recommendedName>
        <fullName evidence="1">non-specific serine/threonine protein kinase</fullName>
        <ecNumber evidence="1">2.7.11.1</ecNumber>
    </recommendedName>
</protein>
<keyword evidence="4 9" id="KW-0547">Nucleotide-binding</keyword>
<keyword evidence="6 9" id="KW-0067">ATP-binding</keyword>
<dbReference type="SMART" id="SM00220">
    <property type="entry name" value="S_TKc"/>
    <property type="match status" value="1"/>
</dbReference>
<evidence type="ECO:0000256" key="11">
    <source>
        <dbReference type="SAM" id="MobiDB-lite"/>
    </source>
</evidence>
<dbReference type="GO" id="GO:0005524">
    <property type="term" value="F:ATP binding"/>
    <property type="evidence" value="ECO:0007669"/>
    <property type="project" value="UniProtKB-UniRule"/>
</dbReference>
<evidence type="ECO:0000256" key="10">
    <source>
        <dbReference type="RuleBase" id="RU000304"/>
    </source>
</evidence>
<name>A0AAU9IFK9_9CILI</name>
<dbReference type="EMBL" id="CAJZBQ010000009">
    <property type="protein sequence ID" value="CAG9312887.1"/>
    <property type="molecule type" value="Genomic_DNA"/>
</dbReference>
<evidence type="ECO:0000256" key="1">
    <source>
        <dbReference type="ARBA" id="ARBA00012513"/>
    </source>
</evidence>